<feature type="region of interest" description="Disordered" evidence="8">
    <location>
        <begin position="379"/>
        <end position="403"/>
    </location>
</feature>
<organism evidence="11">
    <name type="scientific">Leptolyngbya sp. NK1-12</name>
    <dbReference type="NCBI Taxonomy" id="2547451"/>
    <lineage>
        <taxon>Bacteria</taxon>
        <taxon>Bacillati</taxon>
        <taxon>Cyanobacteriota</taxon>
        <taxon>Cyanophyceae</taxon>
        <taxon>Leptolyngbyales</taxon>
        <taxon>Leptolyngbyaceae</taxon>
        <taxon>Leptolyngbya group</taxon>
        <taxon>Leptolyngbya</taxon>
    </lineage>
</organism>
<dbReference type="InterPro" id="IPR039420">
    <property type="entry name" value="WalR-like"/>
</dbReference>
<dbReference type="AlphaFoldDB" id="A0AA96WMT6"/>
<evidence type="ECO:0000313" key="11">
    <source>
        <dbReference type="EMBL" id="WNZ25341.1"/>
    </source>
</evidence>
<dbReference type="GO" id="GO:0032993">
    <property type="term" value="C:protein-DNA complex"/>
    <property type="evidence" value="ECO:0007669"/>
    <property type="project" value="TreeGrafter"/>
</dbReference>
<dbReference type="PROSITE" id="PS50110">
    <property type="entry name" value="RESPONSE_REGULATORY"/>
    <property type="match status" value="2"/>
</dbReference>
<feature type="compositionally biased region" description="Polar residues" evidence="8">
    <location>
        <begin position="235"/>
        <end position="258"/>
    </location>
</feature>
<dbReference type="InterPro" id="IPR001789">
    <property type="entry name" value="Sig_transdc_resp-reg_receiver"/>
</dbReference>
<dbReference type="Pfam" id="PF01627">
    <property type="entry name" value="Hpt"/>
    <property type="match status" value="1"/>
</dbReference>
<name>A0AA96WMT6_9CYAN</name>
<keyword evidence="3" id="KW-0805">Transcription regulation</keyword>
<dbReference type="SMART" id="SM00448">
    <property type="entry name" value="REC"/>
    <property type="match status" value="2"/>
</dbReference>
<feature type="modified residue" description="4-aspartylphosphate" evidence="6">
    <location>
        <position position="51"/>
    </location>
</feature>
<keyword evidence="1 6" id="KW-0597">Phosphoprotein</keyword>
<evidence type="ECO:0000256" key="1">
    <source>
        <dbReference type="ARBA" id="ARBA00022553"/>
    </source>
</evidence>
<evidence type="ECO:0000256" key="7">
    <source>
        <dbReference type="PROSITE-ProRule" id="PRU01091"/>
    </source>
</evidence>
<evidence type="ECO:0000259" key="10">
    <source>
        <dbReference type="PROSITE" id="PS51755"/>
    </source>
</evidence>
<dbReference type="RefSeq" id="WP_316431486.1">
    <property type="nucleotide sequence ID" value="NZ_CP053586.1"/>
</dbReference>
<dbReference type="GO" id="GO:0000156">
    <property type="term" value="F:phosphorelay response regulator activity"/>
    <property type="evidence" value="ECO:0007669"/>
    <property type="project" value="TreeGrafter"/>
</dbReference>
<keyword evidence="2" id="KW-0902">Two-component regulatory system</keyword>
<evidence type="ECO:0000256" key="6">
    <source>
        <dbReference type="PROSITE-ProRule" id="PRU00169"/>
    </source>
</evidence>
<dbReference type="SUPFAM" id="SSF52172">
    <property type="entry name" value="CheY-like"/>
    <property type="match status" value="2"/>
</dbReference>
<feature type="modified residue" description="4-aspartylphosphate" evidence="6">
    <location>
        <position position="456"/>
    </location>
</feature>
<dbReference type="Pfam" id="PF00072">
    <property type="entry name" value="Response_reg"/>
    <property type="match status" value="2"/>
</dbReference>
<feature type="domain" description="Response regulatory" evidence="9">
    <location>
        <begin position="2"/>
        <end position="116"/>
    </location>
</feature>
<dbReference type="InterPro" id="IPR016032">
    <property type="entry name" value="Sig_transdc_resp-reg_C-effctor"/>
</dbReference>
<evidence type="ECO:0000256" key="3">
    <source>
        <dbReference type="ARBA" id="ARBA00023015"/>
    </source>
</evidence>
<dbReference type="Gene3D" id="6.10.250.690">
    <property type="match status" value="1"/>
</dbReference>
<sequence length="531" mass="58851">MKILLIEDDEALIAALTRSLSAQHYVVDAVKDGESGWLYGSTFEYDLIILDIMLPKLDGINLCQRLRAEGYTIPILLLTSQDSSTAKVEGLNAGADDYVVKPFDPAELIARIRALLRRGSANPLPILAWGDLLLNPSTCEVTYNNQPLTLTTKEYDLLELLLRHSQQVLCSDEILDRLWSSEEFPAEATVRSHIRRLRHKLAAAGAPSDFISTMHGRGYYLKGLDALPESKLPLRSQSTNSSQAEPATAANPPSTDSNQEVEQAQQQAQYAEFLNRTWLTTKPKCLSQLADLLQMVQALTSAPPLARAKFLSQAEQQQAYQVAHKLIGTLGIFGLKDTVDRARQLETLFSADLAPAQAAQAETLIVSLQQAIQNIDAIPSQPSSKQSPAQSSKSSANEKSHTASATKVMIVDDDQDWLCTLPKLLNPWGFKVTTLADVQQFWTVLRTVCPDVLVLDVNMPQFNGLELCQMLRDDPHWQRLPVVFVSVFDDAATQNQAFTVGADDYLCKPVRATDLANRILNRLRRMRAWAS</sequence>
<dbReference type="InterPro" id="IPR036388">
    <property type="entry name" value="WH-like_DNA-bd_sf"/>
</dbReference>
<feature type="DNA-binding region" description="OmpR/PhoB-type" evidence="7">
    <location>
        <begin position="124"/>
        <end position="223"/>
    </location>
</feature>
<accession>A0AA96WMT6</accession>
<protein>
    <submittedName>
        <fullName evidence="11">Response regulator</fullName>
    </submittedName>
</protein>
<keyword evidence="5" id="KW-0804">Transcription</keyword>
<feature type="compositionally biased region" description="Low complexity" evidence="8">
    <location>
        <begin position="379"/>
        <end position="395"/>
    </location>
</feature>
<evidence type="ECO:0000256" key="5">
    <source>
        <dbReference type="ARBA" id="ARBA00023163"/>
    </source>
</evidence>
<reference evidence="11" key="1">
    <citation type="submission" date="2020-05" db="EMBL/GenBank/DDBJ databases">
        <authorList>
            <person name="Zhu T."/>
            <person name="Keshari N."/>
            <person name="Lu X."/>
        </authorList>
    </citation>
    <scope>NUCLEOTIDE SEQUENCE</scope>
    <source>
        <strain evidence="11">NK1-12</strain>
    </source>
</reference>
<dbReference type="Gene3D" id="3.40.50.2300">
    <property type="match status" value="2"/>
</dbReference>
<dbReference type="SUPFAM" id="SSF46894">
    <property type="entry name" value="C-terminal effector domain of the bipartite response regulators"/>
    <property type="match status" value="1"/>
</dbReference>
<dbReference type="EMBL" id="CP053586">
    <property type="protein sequence ID" value="WNZ25341.1"/>
    <property type="molecule type" value="Genomic_DNA"/>
</dbReference>
<dbReference type="Gene3D" id="1.10.10.10">
    <property type="entry name" value="Winged helix-like DNA-binding domain superfamily/Winged helix DNA-binding domain"/>
    <property type="match status" value="1"/>
</dbReference>
<dbReference type="Pfam" id="PF00486">
    <property type="entry name" value="Trans_reg_C"/>
    <property type="match status" value="1"/>
</dbReference>
<dbReference type="CDD" id="cd17574">
    <property type="entry name" value="REC_OmpR"/>
    <property type="match status" value="1"/>
</dbReference>
<dbReference type="PANTHER" id="PTHR48111">
    <property type="entry name" value="REGULATOR OF RPOS"/>
    <property type="match status" value="1"/>
</dbReference>
<dbReference type="FunFam" id="3.40.50.2300:FF:000002">
    <property type="entry name" value="DNA-binding response regulator PhoP"/>
    <property type="match status" value="1"/>
</dbReference>
<proteinExistence type="predicted"/>
<dbReference type="SUPFAM" id="SSF47226">
    <property type="entry name" value="Histidine-containing phosphotransfer domain, HPT domain"/>
    <property type="match status" value="1"/>
</dbReference>
<dbReference type="GO" id="GO:0005829">
    <property type="term" value="C:cytosol"/>
    <property type="evidence" value="ECO:0007669"/>
    <property type="project" value="TreeGrafter"/>
</dbReference>
<feature type="domain" description="OmpR/PhoB-type" evidence="10">
    <location>
        <begin position="124"/>
        <end position="223"/>
    </location>
</feature>
<feature type="domain" description="Response regulatory" evidence="9">
    <location>
        <begin position="407"/>
        <end position="523"/>
    </location>
</feature>
<dbReference type="GO" id="GO:0006355">
    <property type="term" value="P:regulation of DNA-templated transcription"/>
    <property type="evidence" value="ECO:0007669"/>
    <property type="project" value="InterPro"/>
</dbReference>
<dbReference type="InterPro" id="IPR011006">
    <property type="entry name" value="CheY-like_superfamily"/>
</dbReference>
<dbReference type="InterPro" id="IPR036641">
    <property type="entry name" value="HPT_dom_sf"/>
</dbReference>
<evidence type="ECO:0000256" key="8">
    <source>
        <dbReference type="SAM" id="MobiDB-lite"/>
    </source>
</evidence>
<dbReference type="PANTHER" id="PTHR48111:SF15">
    <property type="entry name" value="OMPR SUBFAMILY"/>
    <property type="match status" value="1"/>
</dbReference>
<evidence type="ECO:0000256" key="2">
    <source>
        <dbReference type="ARBA" id="ARBA00023012"/>
    </source>
</evidence>
<dbReference type="InterPro" id="IPR008207">
    <property type="entry name" value="Sig_transdc_His_kin_Hpt_dom"/>
</dbReference>
<feature type="region of interest" description="Disordered" evidence="8">
    <location>
        <begin position="234"/>
        <end position="266"/>
    </location>
</feature>
<evidence type="ECO:0000259" key="9">
    <source>
        <dbReference type="PROSITE" id="PS50110"/>
    </source>
</evidence>
<gene>
    <name evidence="11" type="ORF">HJG54_22475</name>
</gene>
<dbReference type="SMART" id="SM00862">
    <property type="entry name" value="Trans_reg_C"/>
    <property type="match status" value="1"/>
</dbReference>
<dbReference type="InterPro" id="IPR001867">
    <property type="entry name" value="OmpR/PhoB-type_DNA-bd"/>
</dbReference>
<evidence type="ECO:0000256" key="4">
    <source>
        <dbReference type="ARBA" id="ARBA00023125"/>
    </source>
</evidence>
<keyword evidence="4 7" id="KW-0238">DNA-binding</keyword>
<dbReference type="CDD" id="cd00383">
    <property type="entry name" value="trans_reg_C"/>
    <property type="match status" value="1"/>
</dbReference>
<dbReference type="GO" id="GO:0000976">
    <property type="term" value="F:transcription cis-regulatory region binding"/>
    <property type="evidence" value="ECO:0007669"/>
    <property type="project" value="TreeGrafter"/>
</dbReference>
<dbReference type="PROSITE" id="PS51755">
    <property type="entry name" value="OMPR_PHOB"/>
    <property type="match status" value="1"/>
</dbReference>